<dbReference type="EMBL" id="LROM01000109">
    <property type="protein sequence ID" value="OEZ96530.1"/>
    <property type="molecule type" value="Genomic_DNA"/>
</dbReference>
<feature type="chain" id="PRO_5009206843" description="IgA-specific serine endopeptidase autotransporter" evidence="2">
    <location>
        <begin position="20"/>
        <end position="235"/>
    </location>
</feature>
<keyword evidence="4" id="KW-1185">Reference proteome</keyword>
<evidence type="ECO:0000256" key="1">
    <source>
        <dbReference type="SAM" id="MobiDB-lite"/>
    </source>
</evidence>
<organism evidence="3 4">
    <name type="scientific">Duganella phyllosphaerae</name>
    <dbReference type="NCBI Taxonomy" id="762836"/>
    <lineage>
        <taxon>Bacteria</taxon>
        <taxon>Pseudomonadati</taxon>
        <taxon>Pseudomonadota</taxon>
        <taxon>Betaproteobacteria</taxon>
        <taxon>Burkholderiales</taxon>
        <taxon>Oxalobacteraceae</taxon>
        <taxon>Telluria group</taxon>
        <taxon>Duganella</taxon>
    </lineage>
</organism>
<feature type="compositionally biased region" description="Low complexity" evidence="1">
    <location>
        <begin position="222"/>
        <end position="235"/>
    </location>
</feature>
<dbReference type="Proteomes" id="UP000175989">
    <property type="component" value="Unassembled WGS sequence"/>
</dbReference>
<feature type="compositionally biased region" description="Basic and acidic residues" evidence="1">
    <location>
        <begin position="97"/>
        <end position="138"/>
    </location>
</feature>
<gene>
    <name evidence="3" type="ORF">DUPY_39380</name>
</gene>
<reference evidence="4" key="1">
    <citation type="journal article" date="2016" name="Front. Microbiol.">
        <title>Molecular Keys to the Janthinobacterium and Duganella spp. Interaction with the Plant Pathogen Fusarium graminearum.</title>
        <authorList>
            <person name="Haack F.S."/>
            <person name="Poehlein A."/>
            <person name="Kroger C."/>
            <person name="Voigt C.A."/>
            <person name="Piepenbring M."/>
            <person name="Bode H.B."/>
            <person name="Daniel R."/>
            <person name="Schafer W."/>
            <person name="Streit W.R."/>
        </authorList>
    </citation>
    <scope>NUCLEOTIDE SEQUENCE [LARGE SCALE GENOMIC DNA]</scope>
    <source>
        <strain evidence="4">T54</strain>
    </source>
</reference>
<feature type="region of interest" description="Disordered" evidence="1">
    <location>
        <begin position="97"/>
        <end position="235"/>
    </location>
</feature>
<keyword evidence="2" id="KW-0732">Signal</keyword>
<feature type="compositionally biased region" description="Basic and acidic residues" evidence="1">
    <location>
        <begin position="152"/>
        <end position="221"/>
    </location>
</feature>
<name>A0A1E7WE49_9BURK</name>
<sequence>MSMNLKIMMAVVMAMTAMAVRAETRDPVPVVTPTQSVAQADATLERVARDRAVVADTFAAEEAVCNDKFFVNNCMDKAKEKRRMALAQLRAEEVEAEHFKRADSVAKRDAELSERARKDAEEFSRREAAPPKPARTEEDLAQPAAPRGGKSVAEREAEHAQRLRRDAAKSASEVDKRAANVAAYEKRQADAVRRQEQVAKRVAERRAKAEARAADEKKKADAAAAAAAAAAAKKQ</sequence>
<proteinExistence type="predicted"/>
<feature type="signal peptide" evidence="2">
    <location>
        <begin position="1"/>
        <end position="19"/>
    </location>
</feature>
<dbReference type="OrthoDB" id="8777086at2"/>
<accession>A0A1E7WE49</accession>
<dbReference type="AlphaFoldDB" id="A0A1E7WE49"/>
<dbReference type="PATRIC" id="fig|762836.4.peg.4059"/>
<evidence type="ECO:0008006" key="5">
    <source>
        <dbReference type="Google" id="ProtNLM"/>
    </source>
</evidence>
<protein>
    <recommendedName>
        <fullName evidence="5">IgA-specific serine endopeptidase autotransporter</fullName>
    </recommendedName>
</protein>
<comment type="caution">
    <text evidence="3">The sequence shown here is derived from an EMBL/GenBank/DDBJ whole genome shotgun (WGS) entry which is preliminary data.</text>
</comment>
<evidence type="ECO:0000313" key="4">
    <source>
        <dbReference type="Proteomes" id="UP000175989"/>
    </source>
</evidence>
<evidence type="ECO:0000256" key="2">
    <source>
        <dbReference type="SAM" id="SignalP"/>
    </source>
</evidence>
<evidence type="ECO:0000313" key="3">
    <source>
        <dbReference type="EMBL" id="OEZ96530.1"/>
    </source>
</evidence>